<evidence type="ECO:0008006" key="3">
    <source>
        <dbReference type="Google" id="ProtNLM"/>
    </source>
</evidence>
<dbReference type="Gene3D" id="3.90.1150.10">
    <property type="entry name" value="Aspartate Aminotransferase, domain 1"/>
    <property type="match status" value="1"/>
</dbReference>
<evidence type="ECO:0000313" key="2">
    <source>
        <dbReference type="Proteomes" id="UP000070054"/>
    </source>
</evidence>
<dbReference type="AlphaFoldDB" id="A0A135UQX9"/>
<proteinExistence type="predicted"/>
<evidence type="ECO:0000313" key="1">
    <source>
        <dbReference type="EMBL" id="KXH62757.1"/>
    </source>
</evidence>
<protein>
    <recommendedName>
        <fullName evidence="3">Aminotransferase class I/classII domain-containing protein</fullName>
    </recommendedName>
</protein>
<dbReference type="EMBL" id="JEMN01000269">
    <property type="protein sequence ID" value="KXH62757.1"/>
    <property type="molecule type" value="Genomic_DNA"/>
</dbReference>
<comment type="caution">
    <text evidence="1">The sequence shown here is derived from an EMBL/GenBank/DDBJ whole genome shotgun (WGS) entry which is preliminary data.</text>
</comment>
<dbReference type="InterPro" id="IPR015424">
    <property type="entry name" value="PyrdxlP-dep_Trfase"/>
</dbReference>
<name>A0A135UQX9_9PEZI</name>
<sequence>MASHGDGDVAHYLAVEDMIYQKAHDNGVLVSKGSWFIADVRTLKGVNFRLTFAAAPVHELDEALQRFARALETESPNLCPNSRRMTSNLTEAEGN</sequence>
<accession>A0A135UQX9</accession>
<dbReference type="InterPro" id="IPR015422">
    <property type="entry name" value="PyrdxlP-dep_Trfase_small"/>
</dbReference>
<dbReference type="SUPFAM" id="SSF53383">
    <property type="entry name" value="PLP-dependent transferases"/>
    <property type="match status" value="1"/>
</dbReference>
<dbReference type="Proteomes" id="UP000070054">
    <property type="component" value="Unassembled WGS sequence"/>
</dbReference>
<keyword evidence="2" id="KW-1185">Reference proteome</keyword>
<reference evidence="1 2" key="1">
    <citation type="submission" date="2014-02" db="EMBL/GenBank/DDBJ databases">
        <title>The genome sequence of Colletotrichum nymphaeae SA-01.</title>
        <authorList>
            <person name="Baroncelli R."/>
            <person name="Thon M.R."/>
        </authorList>
    </citation>
    <scope>NUCLEOTIDE SEQUENCE [LARGE SCALE GENOMIC DNA]</scope>
    <source>
        <strain evidence="1 2">SA-01</strain>
    </source>
</reference>
<gene>
    <name evidence="1" type="ORF">CNYM01_02515</name>
</gene>
<organism evidence="1 2">
    <name type="scientific">Colletotrichum nymphaeae SA-01</name>
    <dbReference type="NCBI Taxonomy" id="1460502"/>
    <lineage>
        <taxon>Eukaryota</taxon>
        <taxon>Fungi</taxon>
        <taxon>Dikarya</taxon>
        <taxon>Ascomycota</taxon>
        <taxon>Pezizomycotina</taxon>
        <taxon>Sordariomycetes</taxon>
        <taxon>Hypocreomycetidae</taxon>
        <taxon>Glomerellales</taxon>
        <taxon>Glomerellaceae</taxon>
        <taxon>Colletotrichum</taxon>
        <taxon>Colletotrichum acutatum species complex</taxon>
    </lineage>
</organism>